<keyword evidence="4 6" id="KW-0560">Oxidoreductase</keyword>
<evidence type="ECO:0000259" key="7">
    <source>
        <dbReference type="Pfam" id="PF01958"/>
    </source>
</evidence>
<dbReference type="SUPFAM" id="SSF55347">
    <property type="entry name" value="Glyceraldehyde-3-phosphate dehydrogenase-like, C-terminal domain"/>
    <property type="match status" value="1"/>
</dbReference>
<dbReference type="PIRSF" id="PIRSF005227">
    <property type="entry name" value="Asp_dh_NAD_syn"/>
    <property type="match status" value="1"/>
</dbReference>
<dbReference type="InterPro" id="IPR011182">
    <property type="entry name" value="L-Asp_DH"/>
</dbReference>
<evidence type="ECO:0000313" key="10">
    <source>
        <dbReference type="Proteomes" id="UP000050471"/>
    </source>
</evidence>
<dbReference type="UniPathway" id="UPA00253">
    <property type="reaction ID" value="UER00456"/>
</dbReference>
<gene>
    <name evidence="6" type="primary">nadX</name>
    <name evidence="9" type="ORF">AKJ29_13390</name>
</gene>
<reference evidence="9 10" key="1">
    <citation type="submission" date="2015-09" db="EMBL/GenBank/DDBJ databases">
        <title>Draft genome sequence of Aliiroseovarius crassostreae CV919-312TSm, the causative agent of Roseovarius Oyster Disease (formerly Juvenile Oyster Disease).</title>
        <authorList>
            <person name="Kessner L."/>
            <person name="Spinard E."/>
            <person name="Nelson D."/>
        </authorList>
    </citation>
    <scope>NUCLEOTIDE SEQUENCE [LARGE SCALE GENOMIC DNA]</scope>
    <source>
        <strain evidence="9 10">CV919-312</strain>
    </source>
</reference>
<keyword evidence="10" id="KW-1185">Reference proteome</keyword>
<keyword evidence="3 6" id="KW-0521">NADP</keyword>
<comment type="miscellaneous">
    <text evidence="6">The iminoaspartate product is unstable in aqueous solution and can decompose to oxaloacetate and ammonia.</text>
</comment>
<keyword evidence="2 6" id="KW-0662">Pyridine nucleotide biosynthesis</keyword>
<dbReference type="GO" id="GO:0016639">
    <property type="term" value="F:oxidoreductase activity, acting on the CH-NH2 group of donors, NAD or NADP as acceptor"/>
    <property type="evidence" value="ECO:0007669"/>
    <property type="project" value="UniProtKB-UniRule"/>
</dbReference>
<dbReference type="InterPro" id="IPR036291">
    <property type="entry name" value="NAD(P)-bd_dom_sf"/>
</dbReference>
<dbReference type="Gene3D" id="3.40.50.720">
    <property type="entry name" value="NAD(P)-binding Rossmann-like Domain"/>
    <property type="match status" value="1"/>
</dbReference>
<dbReference type="NCBIfam" id="NF009828">
    <property type="entry name" value="PRK13303.1-3"/>
    <property type="match status" value="1"/>
</dbReference>
<dbReference type="PANTHER" id="PTHR31873">
    <property type="entry name" value="L-ASPARTATE DEHYDROGENASE-RELATED"/>
    <property type="match status" value="1"/>
</dbReference>
<dbReference type="PANTHER" id="PTHR31873:SF6">
    <property type="entry name" value="ASPARTATE DEHYDROGENASE DOMAIN-CONTAINING PROTEIN"/>
    <property type="match status" value="1"/>
</dbReference>
<dbReference type="InterPro" id="IPR002811">
    <property type="entry name" value="Asp_DH"/>
</dbReference>
<dbReference type="SUPFAM" id="SSF51735">
    <property type="entry name" value="NAD(P)-binding Rossmann-fold domains"/>
    <property type="match status" value="1"/>
</dbReference>
<feature type="domain" description="Aspartate/homoserine dehydrogenase NAD-binding" evidence="8">
    <location>
        <begin position="11"/>
        <end position="129"/>
    </location>
</feature>
<comment type="similarity">
    <text evidence="1 6">Belongs to the L-aspartate dehydrogenase family.</text>
</comment>
<dbReference type="InterPro" id="IPR020626">
    <property type="entry name" value="Asp_DH_prok"/>
</dbReference>
<dbReference type="Proteomes" id="UP000050471">
    <property type="component" value="Unassembled WGS sequence"/>
</dbReference>
<dbReference type="Gene3D" id="3.30.360.10">
    <property type="entry name" value="Dihydrodipicolinate Reductase, domain 2"/>
    <property type="match status" value="1"/>
</dbReference>
<feature type="domain" description="Aspartate dehydrogenase" evidence="7">
    <location>
        <begin position="177"/>
        <end position="264"/>
    </location>
</feature>
<evidence type="ECO:0000313" key="9">
    <source>
        <dbReference type="EMBL" id="KPN63623.1"/>
    </source>
</evidence>
<feature type="binding site" evidence="6">
    <location>
        <position position="200"/>
    </location>
    <ligand>
        <name>NAD(+)</name>
        <dbReference type="ChEBI" id="CHEBI:57540"/>
    </ligand>
</feature>
<sequence length="277" mass="29266">MIAMNRLGIIGFGAISQSLIEVLREQGQTYSSLALLVLPEKEQETRVKAEALCGKAVQNLVVTGDLETFLETRPELVVECAGHSAVLKYLKPICDAGTNVVLASIGALSDPDLYDLVWDAARNSPAQVQLPAGAIGGIDVLAAARLSGITSVVYTGRKPANAWAGTPAEKKLNLNELTEPTVFFEGSAREAAQEYPKNANVAATLALAGIGMDDTQVRLIADPTTTKNTHEYSVVSGATEYSMRMTGKASALNPKTSMTTVYSLARAVLNQSAAIVI</sequence>
<evidence type="ECO:0000256" key="3">
    <source>
        <dbReference type="ARBA" id="ARBA00022857"/>
    </source>
</evidence>
<dbReference type="GO" id="GO:0051287">
    <property type="term" value="F:NAD binding"/>
    <property type="evidence" value="ECO:0007669"/>
    <property type="project" value="UniProtKB-UniRule"/>
</dbReference>
<evidence type="ECO:0000256" key="1">
    <source>
        <dbReference type="ARBA" id="ARBA00008331"/>
    </source>
</evidence>
<dbReference type="GO" id="GO:0050661">
    <property type="term" value="F:NADP binding"/>
    <property type="evidence" value="ECO:0007669"/>
    <property type="project" value="UniProtKB-UniRule"/>
</dbReference>
<evidence type="ECO:0000256" key="4">
    <source>
        <dbReference type="ARBA" id="ARBA00023002"/>
    </source>
</evidence>
<dbReference type="Pfam" id="PF03447">
    <property type="entry name" value="NAD_binding_3"/>
    <property type="match status" value="1"/>
</dbReference>
<evidence type="ECO:0000256" key="2">
    <source>
        <dbReference type="ARBA" id="ARBA00022642"/>
    </source>
</evidence>
<dbReference type="STRING" id="154981.AKJ29_13390"/>
<feature type="binding site" evidence="6">
    <location>
        <position position="134"/>
    </location>
    <ligand>
        <name>NAD(+)</name>
        <dbReference type="ChEBI" id="CHEBI:57540"/>
    </ligand>
</feature>
<dbReference type="EMBL" id="LKBA01000006">
    <property type="protein sequence ID" value="KPN63623.1"/>
    <property type="molecule type" value="Genomic_DNA"/>
</dbReference>
<comment type="catalytic activity">
    <reaction evidence="6">
        <text>L-aspartate + NADP(+) + H2O = oxaloacetate + NH4(+) + NADPH + H(+)</text>
        <dbReference type="Rhea" id="RHEA:11784"/>
        <dbReference type="ChEBI" id="CHEBI:15377"/>
        <dbReference type="ChEBI" id="CHEBI:15378"/>
        <dbReference type="ChEBI" id="CHEBI:16452"/>
        <dbReference type="ChEBI" id="CHEBI:28938"/>
        <dbReference type="ChEBI" id="CHEBI:29991"/>
        <dbReference type="ChEBI" id="CHEBI:57783"/>
        <dbReference type="ChEBI" id="CHEBI:58349"/>
        <dbReference type="EC" id="1.4.1.21"/>
    </reaction>
</comment>
<comment type="function">
    <text evidence="6">Specifically catalyzes the NAD or NADP-dependent dehydrogenation of L-aspartate to iminoaspartate.</text>
</comment>
<proteinExistence type="inferred from homology"/>
<dbReference type="GO" id="GO:0033735">
    <property type="term" value="F:aspartate dehydrogenase [NAD(P)+] activity"/>
    <property type="evidence" value="ECO:0007669"/>
    <property type="project" value="UniProtKB-EC"/>
</dbReference>
<evidence type="ECO:0000256" key="6">
    <source>
        <dbReference type="HAMAP-Rule" id="MF_01265"/>
    </source>
</evidence>
<accession>A0A0P7I3A4</accession>
<dbReference type="GO" id="GO:0009435">
    <property type="term" value="P:NAD+ biosynthetic process"/>
    <property type="evidence" value="ECO:0007669"/>
    <property type="project" value="UniProtKB-UniRule"/>
</dbReference>
<feature type="active site" evidence="6">
    <location>
        <position position="230"/>
    </location>
</feature>
<evidence type="ECO:0000256" key="5">
    <source>
        <dbReference type="ARBA" id="ARBA00023027"/>
    </source>
</evidence>
<comment type="catalytic activity">
    <reaction evidence="6">
        <text>L-aspartate + NAD(+) + H2O = oxaloacetate + NH4(+) + NADH + H(+)</text>
        <dbReference type="Rhea" id="RHEA:11788"/>
        <dbReference type="ChEBI" id="CHEBI:15377"/>
        <dbReference type="ChEBI" id="CHEBI:15378"/>
        <dbReference type="ChEBI" id="CHEBI:16452"/>
        <dbReference type="ChEBI" id="CHEBI:28938"/>
        <dbReference type="ChEBI" id="CHEBI:29991"/>
        <dbReference type="ChEBI" id="CHEBI:57540"/>
        <dbReference type="ChEBI" id="CHEBI:57945"/>
        <dbReference type="EC" id="1.4.1.21"/>
    </reaction>
</comment>
<organism evidence="9 10">
    <name type="scientific">Aliiroseovarius crassostreae</name>
    <dbReference type="NCBI Taxonomy" id="154981"/>
    <lineage>
        <taxon>Bacteria</taxon>
        <taxon>Pseudomonadati</taxon>
        <taxon>Pseudomonadota</taxon>
        <taxon>Alphaproteobacteria</taxon>
        <taxon>Rhodobacterales</taxon>
        <taxon>Paracoccaceae</taxon>
        <taxon>Aliiroseovarius</taxon>
    </lineage>
</organism>
<dbReference type="HAMAP" id="MF_01265">
    <property type="entry name" value="NadX"/>
    <property type="match status" value="1"/>
</dbReference>
<comment type="caution">
    <text evidence="9">The sequence shown here is derived from an EMBL/GenBank/DDBJ whole genome shotgun (WGS) entry which is preliminary data.</text>
</comment>
<dbReference type="NCBIfam" id="NF009827">
    <property type="entry name" value="PRK13303.1-2"/>
    <property type="match status" value="1"/>
</dbReference>
<dbReference type="EC" id="1.4.1.21" evidence="6"/>
<keyword evidence="5 6" id="KW-0520">NAD</keyword>
<protein>
    <recommendedName>
        <fullName evidence="6">L-aspartate dehydrogenase</fullName>
        <ecNumber evidence="6">1.4.1.21</ecNumber>
    </recommendedName>
</protein>
<dbReference type="InterPro" id="IPR005106">
    <property type="entry name" value="Asp/hSer_DH_NAD-bd"/>
</dbReference>
<dbReference type="NCBIfam" id="NF009829">
    <property type="entry name" value="PRK13303.1-4"/>
    <property type="match status" value="1"/>
</dbReference>
<name>A0A0P7I3A4_9RHOB</name>
<dbReference type="AlphaFoldDB" id="A0A0P7I3A4"/>
<dbReference type="Pfam" id="PF01958">
    <property type="entry name" value="Asp_DH_C"/>
    <property type="match status" value="1"/>
</dbReference>
<evidence type="ECO:0000259" key="8">
    <source>
        <dbReference type="Pfam" id="PF03447"/>
    </source>
</evidence>
<comment type="pathway">
    <text evidence="6">Cofactor biosynthesis; NAD(+) biosynthesis; iminoaspartate from L-aspartate (dehydrogenase route): step 1/1.</text>
</comment>